<dbReference type="AlphaFoldDB" id="A0A6L7G776"/>
<dbReference type="GO" id="GO:0009331">
    <property type="term" value="C:glycerol-3-phosphate dehydrogenase (FAD) complex"/>
    <property type="evidence" value="ECO:0007669"/>
    <property type="project" value="UniProtKB-UniRule"/>
</dbReference>
<gene>
    <name evidence="9" type="ORF">GR170_16295</name>
</gene>
<feature type="domain" description="Alpha-glycerophosphate oxidase C-terminal" evidence="8">
    <location>
        <begin position="386"/>
        <end position="495"/>
    </location>
</feature>
<comment type="catalytic activity">
    <reaction evidence="6">
        <text>a quinone + sn-glycerol 3-phosphate = dihydroxyacetone phosphate + a quinol</text>
        <dbReference type="Rhea" id="RHEA:18977"/>
        <dbReference type="ChEBI" id="CHEBI:24646"/>
        <dbReference type="ChEBI" id="CHEBI:57597"/>
        <dbReference type="ChEBI" id="CHEBI:57642"/>
        <dbReference type="ChEBI" id="CHEBI:132124"/>
        <dbReference type="EC" id="1.1.5.3"/>
    </reaction>
</comment>
<dbReference type="EMBL" id="WUMU01000018">
    <property type="protein sequence ID" value="MXN19398.1"/>
    <property type="molecule type" value="Genomic_DNA"/>
</dbReference>
<evidence type="ECO:0000313" key="10">
    <source>
        <dbReference type="Proteomes" id="UP000477911"/>
    </source>
</evidence>
<proteinExistence type="inferred from homology"/>
<dbReference type="SUPFAM" id="SSF54373">
    <property type="entry name" value="FAD-linked reductases, C-terminal domain"/>
    <property type="match status" value="1"/>
</dbReference>
<dbReference type="Gene3D" id="3.50.50.60">
    <property type="entry name" value="FAD/NAD(P)-binding domain"/>
    <property type="match status" value="1"/>
</dbReference>
<comment type="caution">
    <text evidence="9">The sequence shown here is derived from an EMBL/GenBank/DDBJ whole genome shotgun (WGS) entry which is preliminary data.</text>
</comment>
<name>A0A6L7G776_9RHOB</name>
<evidence type="ECO:0000256" key="1">
    <source>
        <dbReference type="ARBA" id="ARBA00001974"/>
    </source>
</evidence>
<dbReference type="PROSITE" id="PS00977">
    <property type="entry name" value="FAD_G3PDH_1"/>
    <property type="match status" value="1"/>
</dbReference>
<evidence type="ECO:0000256" key="6">
    <source>
        <dbReference type="RuleBase" id="RU361217"/>
    </source>
</evidence>
<keyword evidence="4" id="KW-0274">FAD</keyword>
<accession>A0A6L7G776</accession>
<dbReference type="InterPro" id="IPR036188">
    <property type="entry name" value="FAD/NAD-bd_sf"/>
</dbReference>
<protein>
    <recommendedName>
        <fullName evidence="6">Glycerol-3-phosphate dehydrogenase</fullName>
        <ecNumber evidence="6">1.1.5.3</ecNumber>
    </recommendedName>
</protein>
<dbReference type="Pfam" id="PF01266">
    <property type="entry name" value="DAO"/>
    <property type="match status" value="1"/>
</dbReference>
<comment type="similarity">
    <text evidence="2 6">Belongs to the FAD-dependent glycerol-3-phosphate dehydrogenase family.</text>
</comment>
<dbReference type="NCBIfam" id="NF009906">
    <property type="entry name" value="PRK13369.1"/>
    <property type="match status" value="1"/>
</dbReference>
<keyword evidence="5 6" id="KW-0560">Oxidoreductase</keyword>
<dbReference type="InterPro" id="IPR031656">
    <property type="entry name" value="DAO_C"/>
</dbReference>
<reference evidence="9 10" key="1">
    <citation type="submission" date="2019-12" db="EMBL/GenBank/DDBJ databases">
        <authorList>
            <person name="Li M."/>
        </authorList>
    </citation>
    <scope>NUCLEOTIDE SEQUENCE [LARGE SCALE GENOMIC DNA]</scope>
    <source>
        <strain evidence="9 10">GBMRC 2024</strain>
    </source>
</reference>
<keyword evidence="10" id="KW-1185">Reference proteome</keyword>
<dbReference type="PANTHER" id="PTHR11985:SF15">
    <property type="entry name" value="GLYCEROL-3-PHOSPHATE DEHYDROGENASE, MITOCHONDRIAL"/>
    <property type="match status" value="1"/>
</dbReference>
<dbReference type="NCBIfam" id="NF008899">
    <property type="entry name" value="PRK12266.1"/>
    <property type="match status" value="1"/>
</dbReference>
<dbReference type="InterPro" id="IPR000447">
    <property type="entry name" value="G3P_DH_FAD-dep"/>
</dbReference>
<dbReference type="RefSeq" id="WP_160895524.1">
    <property type="nucleotide sequence ID" value="NZ_WUMU01000018.1"/>
</dbReference>
<evidence type="ECO:0000256" key="3">
    <source>
        <dbReference type="ARBA" id="ARBA00022630"/>
    </source>
</evidence>
<feature type="domain" description="FAD dependent oxidoreductase" evidence="7">
    <location>
        <begin position="6"/>
        <end position="363"/>
    </location>
</feature>
<evidence type="ECO:0000256" key="5">
    <source>
        <dbReference type="ARBA" id="ARBA00023002"/>
    </source>
</evidence>
<dbReference type="SUPFAM" id="SSF51905">
    <property type="entry name" value="FAD/NAD(P)-binding domain"/>
    <property type="match status" value="1"/>
</dbReference>
<dbReference type="InterPro" id="IPR006076">
    <property type="entry name" value="FAD-dep_OxRdtase"/>
</dbReference>
<evidence type="ECO:0000313" key="9">
    <source>
        <dbReference type="EMBL" id="MXN19398.1"/>
    </source>
</evidence>
<evidence type="ECO:0000259" key="7">
    <source>
        <dbReference type="Pfam" id="PF01266"/>
    </source>
</evidence>
<evidence type="ECO:0000259" key="8">
    <source>
        <dbReference type="Pfam" id="PF16901"/>
    </source>
</evidence>
<comment type="cofactor">
    <cofactor evidence="1 6">
        <name>FAD</name>
        <dbReference type="ChEBI" id="CHEBI:57692"/>
    </cofactor>
</comment>
<sequence>MEDPYDVLVIGGGVNGCGIARDAAGRGLSVLLAERGDLASGTSSASTKLFHGGLRYLEHREFRMVREALIERERLLGAMPHISWPLRFVLPLGGGGGRPAWVLRLGLFLYDSLGGRKILPGTTRLDLRRGPEGRILKDHLSRAYEYSDCWVDDARLVVLNARDAAARGAVICPRTTVTGARSGPDGLWEVTLEDSETGVRRSVRSRALVNAAGPAVAQVLGGPLGQATRDHVRLVRGSHIVVPRLQDHDKAYFLQGEDGRIMFILPYEDDFSLIGTTDVDHGDPDQPPVCTGIERDYMLAFVNRYLSTPLGAEDVVWSYAGVRPLHDDGAGEAARATRDYVLRLQDGAGPPLLSVFGGKITTYRRLSEQAVDLLAPQLATTGPAWTAGVALPGGDFAVSDRPALLARLKADFPFLSAAHAARLFRQYGTECWKMLEGARSEGDLGRHFGATLTEAEVRWLMDHEYARSAQDVTHRRTKLVLRMTEAQVAALDAWMQAQQPPAVVPLRAGGPAA</sequence>
<organism evidence="9 10">
    <name type="scientific">Pseudooceanicola albus</name>
    <dbReference type="NCBI Taxonomy" id="2692189"/>
    <lineage>
        <taxon>Bacteria</taxon>
        <taxon>Pseudomonadati</taxon>
        <taxon>Pseudomonadota</taxon>
        <taxon>Alphaproteobacteria</taxon>
        <taxon>Rhodobacterales</taxon>
        <taxon>Paracoccaceae</taxon>
        <taxon>Pseudooceanicola</taxon>
    </lineage>
</organism>
<dbReference type="PRINTS" id="PR01001">
    <property type="entry name" value="FADG3PDH"/>
</dbReference>
<dbReference type="GO" id="GO:0046168">
    <property type="term" value="P:glycerol-3-phosphate catabolic process"/>
    <property type="evidence" value="ECO:0007669"/>
    <property type="project" value="TreeGrafter"/>
</dbReference>
<dbReference type="InterPro" id="IPR038299">
    <property type="entry name" value="DAO_C_sf"/>
</dbReference>
<dbReference type="PANTHER" id="PTHR11985">
    <property type="entry name" value="GLYCEROL-3-PHOSPHATE DEHYDROGENASE"/>
    <property type="match status" value="1"/>
</dbReference>
<evidence type="ECO:0000256" key="2">
    <source>
        <dbReference type="ARBA" id="ARBA00007330"/>
    </source>
</evidence>
<evidence type="ECO:0000256" key="4">
    <source>
        <dbReference type="ARBA" id="ARBA00022827"/>
    </source>
</evidence>
<keyword evidence="3 6" id="KW-0285">Flavoprotein</keyword>
<dbReference type="Proteomes" id="UP000477911">
    <property type="component" value="Unassembled WGS sequence"/>
</dbReference>
<dbReference type="EC" id="1.1.5.3" evidence="6"/>
<dbReference type="GO" id="GO:0004368">
    <property type="term" value="F:glycerol-3-phosphate dehydrogenase (quinone) activity"/>
    <property type="evidence" value="ECO:0007669"/>
    <property type="project" value="UniProtKB-EC"/>
</dbReference>
<dbReference type="Pfam" id="PF16901">
    <property type="entry name" value="DAO_C"/>
    <property type="match status" value="1"/>
</dbReference>
<dbReference type="Gene3D" id="3.30.9.10">
    <property type="entry name" value="D-Amino Acid Oxidase, subunit A, domain 2"/>
    <property type="match status" value="1"/>
</dbReference>
<dbReference type="Gene3D" id="1.10.8.870">
    <property type="entry name" value="Alpha-glycerophosphate oxidase, cap domain"/>
    <property type="match status" value="1"/>
</dbReference>